<dbReference type="InterPro" id="IPR038654">
    <property type="entry name" value="PINIT_sf"/>
</dbReference>
<dbReference type="Gene3D" id="2.60.120.780">
    <property type="entry name" value="PINIT domain"/>
    <property type="match status" value="1"/>
</dbReference>
<dbReference type="GO" id="GO:0008270">
    <property type="term" value="F:zinc ion binding"/>
    <property type="evidence" value="ECO:0007669"/>
    <property type="project" value="UniProtKB-KW"/>
</dbReference>
<dbReference type="GO" id="GO:0016925">
    <property type="term" value="P:protein sumoylation"/>
    <property type="evidence" value="ECO:0007669"/>
    <property type="project" value="UniProtKB-UniPathway"/>
</dbReference>
<dbReference type="Pfam" id="PF02891">
    <property type="entry name" value="zf-MIZ"/>
    <property type="match status" value="1"/>
</dbReference>
<dbReference type="PANTHER" id="PTHR10782:SF4">
    <property type="entry name" value="TONALLI, ISOFORM E"/>
    <property type="match status" value="1"/>
</dbReference>
<protein>
    <recommendedName>
        <fullName evidence="14">PINIT domain-containing protein</fullName>
    </recommendedName>
</protein>
<feature type="region of interest" description="Disordered" evidence="9">
    <location>
        <begin position="455"/>
        <end position="685"/>
    </location>
</feature>
<evidence type="ECO:0000256" key="8">
    <source>
        <dbReference type="PROSITE-ProRule" id="PRU00452"/>
    </source>
</evidence>
<dbReference type="InterPro" id="IPR023321">
    <property type="entry name" value="PINIT"/>
</dbReference>
<evidence type="ECO:0000313" key="12">
    <source>
        <dbReference type="EMBL" id="OSD03150.1"/>
    </source>
</evidence>
<evidence type="ECO:0000256" key="1">
    <source>
        <dbReference type="ARBA" id="ARBA00004718"/>
    </source>
</evidence>
<dbReference type="OrthoDB" id="28127at2759"/>
<proteinExistence type="inferred from homology"/>
<reference evidence="12 13" key="1">
    <citation type="journal article" date="2015" name="Biotechnol. Biofuels">
        <title>Enhanced degradation of softwood versus hardwood by the white-rot fungus Pycnoporus coccineus.</title>
        <authorList>
            <person name="Couturier M."/>
            <person name="Navarro D."/>
            <person name="Chevret D."/>
            <person name="Henrissat B."/>
            <person name="Piumi F."/>
            <person name="Ruiz-Duenas F.J."/>
            <person name="Martinez A.T."/>
            <person name="Grigoriev I.V."/>
            <person name="Riley R."/>
            <person name="Lipzen A."/>
            <person name="Berrin J.G."/>
            <person name="Master E.R."/>
            <person name="Rosso M.N."/>
        </authorList>
    </citation>
    <scope>NUCLEOTIDE SEQUENCE [LARGE SCALE GENOMIC DNA]</scope>
    <source>
        <strain evidence="12 13">BRFM310</strain>
    </source>
</reference>
<keyword evidence="7" id="KW-0862">Zinc</keyword>
<sequence>MATQDAWADFETLRHNLKSNKVEQLKQILTGFNEECFTNLTKTGKKQDLIDKITRELDNWRRSSSVEQWQKAKAIMQRVRQTGYYAPRQNGESSYSAHNHHYAAPPPPTVAYQPASSSSSTVIPRYDPYAPPRRAAAAAPVPSSSPTVPAPPPAPSIRFKYSPFFRVERLVSPIVECPESTSSMDRRSQALSFTITNDVIAKLNSPSPKYQLRLYCTSSTFYTPPGPFRTSPSAPCPIEFPPTCEVRVNGVQLTANLKGLKKKPGTAPPPDLGKSVRLVYGQTNRVEMIYVNSQQPTAPKKYYLAVMLVEVTTVDQLIDRLRKGKYKPKEEILANMRKTVAEDDDIIAGAQKMSLKCPLSYMRIATPCRSSTCVHPQCFDALSWYSVMEQTTTWMCPVCERVLNTEELIVDGYFDDILKNTPDSVEDVIVESDGQWHTEDNKYGSAEWLAAHPLTAKPVAPVKRAPSPTKPTTSGVDGKDKPRPSNAEIVILDSDEEDEDEGRVKRELSPSTDSMRLPRSSQSISVGGSQPPRSQTSRSQATDIIDLTLDSDDEQPPSRPPPVVPVSQKRKAMDDLPSPTEQIWKKSRTDSVLSSPIGHDRLSLAAPTMPALPSSSQSRYAASPQSSSRGLSSQSYGAPGGLPTPPSLPRRPPASTHDNFRNTFSTNGYAPRGSGAGSSSPQNWR</sequence>
<keyword evidence="6" id="KW-0833">Ubl conjugation pathway</keyword>
<dbReference type="GO" id="GO:0061665">
    <property type="term" value="F:SUMO ligase activity"/>
    <property type="evidence" value="ECO:0007669"/>
    <property type="project" value="TreeGrafter"/>
</dbReference>
<dbReference type="Gene3D" id="3.30.40.10">
    <property type="entry name" value="Zinc/RING finger domain, C3HC4 (zinc finger)"/>
    <property type="match status" value="1"/>
</dbReference>
<dbReference type="Pfam" id="PF14324">
    <property type="entry name" value="PINIT"/>
    <property type="match status" value="1"/>
</dbReference>
<dbReference type="Proteomes" id="UP000193067">
    <property type="component" value="Unassembled WGS sequence"/>
</dbReference>
<dbReference type="EMBL" id="KZ084101">
    <property type="protein sequence ID" value="OSD03150.1"/>
    <property type="molecule type" value="Genomic_DNA"/>
</dbReference>
<evidence type="ECO:0000259" key="10">
    <source>
        <dbReference type="PROSITE" id="PS51044"/>
    </source>
</evidence>
<evidence type="ECO:0008006" key="14">
    <source>
        <dbReference type="Google" id="ProtNLM"/>
    </source>
</evidence>
<keyword evidence="13" id="KW-1185">Reference proteome</keyword>
<evidence type="ECO:0000256" key="5">
    <source>
        <dbReference type="ARBA" id="ARBA00022771"/>
    </source>
</evidence>
<dbReference type="PROSITE" id="PS51044">
    <property type="entry name" value="ZF_SP_RING"/>
    <property type="match status" value="1"/>
</dbReference>
<organism evidence="12 13">
    <name type="scientific">Trametes coccinea (strain BRFM310)</name>
    <name type="common">Pycnoporus coccineus</name>
    <dbReference type="NCBI Taxonomy" id="1353009"/>
    <lineage>
        <taxon>Eukaryota</taxon>
        <taxon>Fungi</taxon>
        <taxon>Dikarya</taxon>
        <taxon>Basidiomycota</taxon>
        <taxon>Agaricomycotina</taxon>
        <taxon>Agaricomycetes</taxon>
        <taxon>Polyporales</taxon>
        <taxon>Polyporaceae</taxon>
        <taxon>Trametes</taxon>
    </lineage>
</organism>
<feature type="domain" description="PINIT" evidence="11">
    <location>
        <begin position="145"/>
        <end position="312"/>
    </location>
</feature>
<gene>
    <name evidence="12" type="ORF">PYCCODRAFT_1434570</name>
</gene>
<dbReference type="UniPathway" id="UPA00886"/>
<evidence type="ECO:0000256" key="2">
    <source>
        <dbReference type="ARBA" id="ARBA00005383"/>
    </source>
</evidence>
<comment type="pathway">
    <text evidence="1">Protein modification; protein sumoylation.</text>
</comment>
<keyword evidence="3" id="KW-0808">Transferase</keyword>
<dbReference type="AlphaFoldDB" id="A0A1Y2IPU0"/>
<feature type="compositionally biased region" description="Low complexity" evidence="9">
    <location>
        <begin position="529"/>
        <end position="548"/>
    </location>
</feature>
<evidence type="ECO:0000259" key="11">
    <source>
        <dbReference type="PROSITE" id="PS51466"/>
    </source>
</evidence>
<feature type="region of interest" description="Disordered" evidence="9">
    <location>
        <begin position="87"/>
        <end position="152"/>
    </location>
</feature>
<feature type="compositionally biased region" description="Pro residues" evidence="9">
    <location>
        <begin position="642"/>
        <end position="652"/>
    </location>
</feature>
<keyword evidence="5 8" id="KW-0863">Zinc-finger</keyword>
<feature type="compositionally biased region" description="Low complexity" evidence="9">
    <location>
        <begin position="623"/>
        <end position="635"/>
    </location>
</feature>
<feature type="domain" description="SP-RING-type" evidence="10">
    <location>
        <begin position="342"/>
        <end position="427"/>
    </location>
</feature>
<evidence type="ECO:0000256" key="7">
    <source>
        <dbReference type="ARBA" id="ARBA00022833"/>
    </source>
</evidence>
<dbReference type="GO" id="GO:0000785">
    <property type="term" value="C:chromatin"/>
    <property type="evidence" value="ECO:0007669"/>
    <property type="project" value="TreeGrafter"/>
</dbReference>
<evidence type="ECO:0000256" key="3">
    <source>
        <dbReference type="ARBA" id="ARBA00022679"/>
    </source>
</evidence>
<dbReference type="PROSITE" id="PS51466">
    <property type="entry name" value="PINIT"/>
    <property type="match status" value="1"/>
</dbReference>
<comment type="similarity">
    <text evidence="2">Belongs to the PIAS family.</text>
</comment>
<evidence type="ECO:0000256" key="9">
    <source>
        <dbReference type="SAM" id="MobiDB-lite"/>
    </source>
</evidence>
<feature type="compositionally biased region" description="Low complexity" evidence="9">
    <location>
        <begin position="132"/>
        <end position="147"/>
    </location>
</feature>
<dbReference type="STRING" id="1353009.A0A1Y2IPU0"/>
<dbReference type="PANTHER" id="PTHR10782">
    <property type="entry name" value="ZINC FINGER MIZ DOMAIN-CONTAINING PROTEIN"/>
    <property type="match status" value="1"/>
</dbReference>
<evidence type="ECO:0000256" key="4">
    <source>
        <dbReference type="ARBA" id="ARBA00022723"/>
    </source>
</evidence>
<dbReference type="InterPro" id="IPR004181">
    <property type="entry name" value="Znf_MIZ"/>
</dbReference>
<name>A0A1Y2IPU0_TRAC3</name>
<keyword evidence="4" id="KW-0479">Metal-binding</keyword>
<evidence type="ECO:0000313" key="13">
    <source>
        <dbReference type="Proteomes" id="UP000193067"/>
    </source>
</evidence>
<dbReference type="InterPro" id="IPR013083">
    <property type="entry name" value="Znf_RING/FYVE/PHD"/>
</dbReference>
<accession>A0A1Y2IPU0</accession>
<feature type="compositionally biased region" description="Polar residues" evidence="9">
    <location>
        <begin position="509"/>
        <end position="528"/>
    </location>
</feature>
<evidence type="ECO:0000256" key="6">
    <source>
        <dbReference type="ARBA" id="ARBA00022786"/>
    </source>
</evidence>